<evidence type="ECO:0000256" key="1">
    <source>
        <dbReference type="SAM" id="MobiDB-lite"/>
    </source>
</evidence>
<dbReference type="Proteomes" id="UP001500218">
    <property type="component" value="Unassembled WGS sequence"/>
</dbReference>
<keyword evidence="2" id="KW-0808">Transferase</keyword>
<dbReference type="InterPro" id="IPR008928">
    <property type="entry name" value="6-hairpin_glycosidase_sf"/>
</dbReference>
<proteinExistence type="predicted"/>
<dbReference type="EMBL" id="BAAALT010000215">
    <property type="protein sequence ID" value="GAA1825100.1"/>
    <property type="molecule type" value="Genomic_DNA"/>
</dbReference>
<reference evidence="3" key="1">
    <citation type="journal article" date="2019" name="Int. J. Syst. Evol. Microbiol.">
        <title>The Global Catalogue of Microorganisms (GCM) 10K type strain sequencing project: providing services to taxonomists for standard genome sequencing and annotation.</title>
        <authorList>
            <consortium name="The Broad Institute Genomics Platform"/>
            <consortium name="The Broad Institute Genome Sequencing Center for Infectious Disease"/>
            <person name="Wu L."/>
            <person name="Ma J."/>
        </authorList>
    </citation>
    <scope>NUCLEOTIDE SEQUENCE [LARGE SCALE GENOMIC DNA]</scope>
    <source>
        <strain evidence="3">JCM 13250</strain>
    </source>
</reference>
<evidence type="ECO:0000313" key="3">
    <source>
        <dbReference type="Proteomes" id="UP001500218"/>
    </source>
</evidence>
<evidence type="ECO:0000313" key="2">
    <source>
        <dbReference type="EMBL" id="GAA1825100.1"/>
    </source>
</evidence>
<accession>A0ABP4YND7</accession>
<gene>
    <name evidence="2" type="ORF">GCM10009682_51500</name>
</gene>
<keyword evidence="3" id="KW-1185">Reference proteome</keyword>
<feature type="region of interest" description="Disordered" evidence="1">
    <location>
        <begin position="335"/>
        <end position="363"/>
    </location>
</feature>
<dbReference type="SUPFAM" id="SSF48208">
    <property type="entry name" value="Six-hairpin glycosidases"/>
    <property type="match status" value="1"/>
</dbReference>
<dbReference type="GO" id="GO:0016740">
    <property type="term" value="F:transferase activity"/>
    <property type="evidence" value="ECO:0007669"/>
    <property type="project" value="UniProtKB-KW"/>
</dbReference>
<name>A0ABP4YND7_9ACTN</name>
<comment type="caution">
    <text evidence="2">The sequence shown here is derived from an EMBL/GenBank/DDBJ whole genome shotgun (WGS) entry which is preliminary data.</text>
</comment>
<organism evidence="2 3">
    <name type="scientific">Luedemannella flava</name>
    <dbReference type="NCBI Taxonomy" id="349316"/>
    <lineage>
        <taxon>Bacteria</taxon>
        <taxon>Bacillati</taxon>
        <taxon>Actinomycetota</taxon>
        <taxon>Actinomycetes</taxon>
        <taxon>Micromonosporales</taxon>
        <taxon>Micromonosporaceae</taxon>
        <taxon>Luedemannella</taxon>
    </lineage>
</organism>
<protein>
    <submittedName>
        <fullName evidence="2">Glycosyl transferase</fullName>
    </submittedName>
</protein>
<sequence>MSPYPQPSFAHLVRLSDDTGLFEHARGSTPLREHGYCVDDVARALVVICREAAPPATLIHLAERYLAFLVHAQTADGRFHNRLSYERRWVDEAGTGDWWGRAIWGLGTAAARAPLAHLRRAALTCFELACRHRSRWPRAMAFAGLGAAEILTVTPDHDQARRILADAVTTVGRADVAADWAWPEARLAYANAALAEVYLAAGQQTGDTGATDIGLRRLAWLLAMETVDGHLSPTPVGGRAAGEPRPGFDQQPIEAAALADACARALAMTGDARWMGGLRLAVDWFLGDNDARTGLITEAGGGSDGLCPTGRSDNQGAESTLAMLSTLQHARKLTTMPAQHDRTADRPTPSNNGRRSVGHNYGR</sequence>